<reference evidence="1" key="2">
    <citation type="journal article" date="2023" name="IMA Fungus">
        <title>Comparative genomic study of the Penicillium genus elucidates a diverse pangenome and 15 lateral gene transfer events.</title>
        <authorList>
            <person name="Petersen C."/>
            <person name="Sorensen T."/>
            <person name="Nielsen M.R."/>
            <person name="Sondergaard T.E."/>
            <person name="Sorensen J.L."/>
            <person name="Fitzpatrick D.A."/>
            <person name="Frisvad J.C."/>
            <person name="Nielsen K.L."/>
        </authorList>
    </citation>
    <scope>NUCLEOTIDE SEQUENCE</scope>
    <source>
        <strain evidence="1">IBT 30069</strain>
    </source>
</reference>
<comment type="caution">
    <text evidence="1">The sequence shown here is derived from an EMBL/GenBank/DDBJ whole genome shotgun (WGS) entry which is preliminary data.</text>
</comment>
<name>A0A9W9FXS1_9EURO</name>
<dbReference type="OrthoDB" id="3029470at2759"/>
<reference evidence="1" key="1">
    <citation type="submission" date="2022-11" db="EMBL/GenBank/DDBJ databases">
        <authorList>
            <person name="Petersen C."/>
        </authorList>
    </citation>
    <scope>NUCLEOTIDE SEQUENCE</scope>
    <source>
        <strain evidence="1">IBT 30069</strain>
    </source>
</reference>
<accession>A0A9W9FXS1</accession>
<organism evidence="1 2">
    <name type="scientific">Penicillium angulare</name>
    <dbReference type="NCBI Taxonomy" id="116970"/>
    <lineage>
        <taxon>Eukaryota</taxon>
        <taxon>Fungi</taxon>
        <taxon>Dikarya</taxon>
        <taxon>Ascomycota</taxon>
        <taxon>Pezizomycotina</taxon>
        <taxon>Eurotiomycetes</taxon>
        <taxon>Eurotiomycetidae</taxon>
        <taxon>Eurotiales</taxon>
        <taxon>Aspergillaceae</taxon>
        <taxon>Penicillium</taxon>
    </lineage>
</organism>
<dbReference type="EMBL" id="JAPQKH010000003">
    <property type="protein sequence ID" value="KAJ5108372.1"/>
    <property type="molecule type" value="Genomic_DNA"/>
</dbReference>
<dbReference type="AlphaFoldDB" id="A0A9W9FXS1"/>
<gene>
    <name evidence="1" type="ORF">N7456_005047</name>
</gene>
<protein>
    <submittedName>
        <fullName evidence="1">Uncharacterized protein</fullName>
    </submittedName>
</protein>
<proteinExistence type="predicted"/>
<dbReference type="Proteomes" id="UP001149165">
    <property type="component" value="Unassembled WGS sequence"/>
</dbReference>
<evidence type="ECO:0000313" key="1">
    <source>
        <dbReference type="EMBL" id="KAJ5108372.1"/>
    </source>
</evidence>
<evidence type="ECO:0000313" key="2">
    <source>
        <dbReference type="Proteomes" id="UP001149165"/>
    </source>
</evidence>
<sequence length="122" mass="13478">MAQDCGNQCRLLLRFGIGHGHGHGVNDYARRSNGLLLGPSSNPPLLTDEADELYQIICYSGLLPGWGHGQFLDKILTSWAKRVAWGDWVVKEDGVSGGIEKFKEANTYSLKEVLYSNVLVMI</sequence>
<keyword evidence="2" id="KW-1185">Reference proteome</keyword>